<keyword evidence="2" id="KW-0812">Transmembrane</keyword>
<evidence type="ECO:0000256" key="2">
    <source>
        <dbReference type="SAM" id="Phobius"/>
    </source>
</evidence>
<feature type="non-terminal residue" evidence="3">
    <location>
        <position position="1"/>
    </location>
</feature>
<accession>A0A0F9B2U6</accession>
<keyword evidence="2" id="KW-1133">Transmembrane helix</keyword>
<protein>
    <submittedName>
        <fullName evidence="3">Uncharacterized protein</fullName>
    </submittedName>
</protein>
<comment type="caution">
    <text evidence="3">The sequence shown here is derived from an EMBL/GenBank/DDBJ whole genome shotgun (WGS) entry which is preliminary data.</text>
</comment>
<gene>
    <name evidence="3" type="ORF">LCGC14_2497630</name>
</gene>
<keyword evidence="2" id="KW-0472">Membrane</keyword>
<feature type="transmembrane region" description="Helical" evidence="2">
    <location>
        <begin position="50"/>
        <end position="71"/>
    </location>
</feature>
<dbReference type="EMBL" id="LAZR01039747">
    <property type="protein sequence ID" value="KKL16234.1"/>
    <property type="molecule type" value="Genomic_DNA"/>
</dbReference>
<dbReference type="AlphaFoldDB" id="A0A0F9B2U6"/>
<evidence type="ECO:0000313" key="3">
    <source>
        <dbReference type="EMBL" id="KKL16234.1"/>
    </source>
</evidence>
<evidence type="ECO:0000256" key="1">
    <source>
        <dbReference type="SAM" id="Coils"/>
    </source>
</evidence>
<proteinExistence type="predicted"/>
<keyword evidence="1" id="KW-0175">Coiled coil</keyword>
<name>A0A0F9B2U6_9ZZZZ</name>
<feature type="non-terminal residue" evidence="3">
    <location>
        <position position="500"/>
    </location>
</feature>
<sequence>NGTETQEEIMAKKVTVKIKGEETVSKASKTAKASLKDLDKSTKDSSLSMAASLGVATAAIAAIGVALKVAFDTAQLAARADQAAAAFASMAESAGVSSRRILDSMSEMAGGTITEFDLMISASKASLLGLPLEELDNLMQIARASATATGGSVKQMFSDIVTGIGRASPMILDNLGITIKIGEATGKYAATIGKTAEALTAAEKKQALLNAVLVSGKEIMDKVGEAGQTVTATEPWQQLTAAVQDLNAELGQRLLPTMNAVSSAMADMIAGAAELMRNTREAVKALDVEVSDIKSISQATDLLIALRGELGNLQQAIEDKRPLRGMRLGEMIALAAEMQNKIDGITRAMIPLGKAARAAAKALKEIADAEAAAAAAAAALKAEMDRLAAAFAKTKSGRVEALRDELHFWEAELPNAMGTAAIQIEHVIMMYRDMLRVLLDIQPVGRELIVVYDEFGRVLQMAAINMANLSGLEARGAGTDRRLPSGALPADIDAGGGGGM</sequence>
<feature type="coiled-coil region" evidence="1">
    <location>
        <begin position="352"/>
        <end position="379"/>
    </location>
</feature>
<organism evidence="3">
    <name type="scientific">marine sediment metagenome</name>
    <dbReference type="NCBI Taxonomy" id="412755"/>
    <lineage>
        <taxon>unclassified sequences</taxon>
        <taxon>metagenomes</taxon>
        <taxon>ecological metagenomes</taxon>
    </lineage>
</organism>
<reference evidence="3" key="1">
    <citation type="journal article" date="2015" name="Nature">
        <title>Complex archaea that bridge the gap between prokaryotes and eukaryotes.</title>
        <authorList>
            <person name="Spang A."/>
            <person name="Saw J.H."/>
            <person name="Jorgensen S.L."/>
            <person name="Zaremba-Niedzwiedzka K."/>
            <person name="Martijn J."/>
            <person name="Lind A.E."/>
            <person name="van Eijk R."/>
            <person name="Schleper C."/>
            <person name="Guy L."/>
            <person name="Ettema T.J."/>
        </authorList>
    </citation>
    <scope>NUCLEOTIDE SEQUENCE</scope>
</reference>